<evidence type="ECO:0000313" key="2">
    <source>
        <dbReference type="Proteomes" id="UP000027120"/>
    </source>
</evidence>
<accession>A0A067EQY6</accession>
<dbReference type="PaxDb" id="2711-XP_006472057.1"/>
<gene>
    <name evidence="1" type="ORF">CISIN_1g033678mg</name>
</gene>
<dbReference type="eggNOG" id="ENOG502S9DT">
    <property type="taxonomic scope" value="Eukaryota"/>
</dbReference>
<keyword evidence="2" id="KW-1185">Reference proteome</keyword>
<dbReference type="AlphaFoldDB" id="A0A067EQY6"/>
<dbReference type="EMBL" id="KK784975">
    <property type="protein sequence ID" value="KDO56275.1"/>
    <property type="molecule type" value="Genomic_DNA"/>
</dbReference>
<dbReference type="KEGG" id="cit:102629262"/>
<protein>
    <submittedName>
        <fullName evidence="1">Uncharacterized protein</fullName>
    </submittedName>
</protein>
<dbReference type="Proteomes" id="UP000027120">
    <property type="component" value="Unassembled WGS sequence"/>
</dbReference>
<evidence type="ECO:0000313" key="1">
    <source>
        <dbReference type="EMBL" id="KDO56275.1"/>
    </source>
</evidence>
<proteinExistence type="predicted"/>
<dbReference type="OrthoDB" id="1685715at2759"/>
<reference evidence="1 2" key="1">
    <citation type="submission" date="2014-04" db="EMBL/GenBank/DDBJ databases">
        <authorList>
            <consortium name="International Citrus Genome Consortium"/>
            <person name="Gmitter F."/>
            <person name="Chen C."/>
            <person name="Farmerie W."/>
            <person name="Harkins T."/>
            <person name="Desany B."/>
            <person name="Mohiuddin M."/>
            <person name="Kodira C."/>
            <person name="Borodovsky M."/>
            <person name="Lomsadze A."/>
            <person name="Burns P."/>
            <person name="Jenkins J."/>
            <person name="Prochnik S."/>
            <person name="Shu S."/>
            <person name="Chapman J."/>
            <person name="Pitluck S."/>
            <person name="Schmutz J."/>
            <person name="Rokhsar D."/>
        </authorList>
    </citation>
    <scope>NUCLEOTIDE SEQUENCE</scope>
</reference>
<sequence>MAYLVSISFSTPLCAPPTSFKKMCWGKEPLGALAKTAISVSGTNHLFPCSSNRGLFSVNLSCHRHLTSSSKPLDGIVSFLDVSSCTHTTIAGYWVGPDIDDGWGYVEAFVNQIT</sequence>
<organism evidence="1 2">
    <name type="scientific">Citrus sinensis</name>
    <name type="common">Sweet orange</name>
    <name type="synonym">Citrus aurantium var. sinensis</name>
    <dbReference type="NCBI Taxonomy" id="2711"/>
    <lineage>
        <taxon>Eukaryota</taxon>
        <taxon>Viridiplantae</taxon>
        <taxon>Streptophyta</taxon>
        <taxon>Embryophyta</taxon>
        <taxon>Tracheophyta</taxon>
        <taxon>Spermatophyta</taxon>
        <taxon>Magnoliopsida</taxon>
        <taxon>eudicotyledons</taxon>
        <taxon>Gunneridae</taxon>
        <taxon>Pentapetalae</taxon>
        <taxon>rosids</taxon>
        <taxon>malvids</taxon>
        <taxon>Sapindales</taxon>
        <taxon>Rutaceae</taxon>
        <taxon>Aurantioideae</taxon>
        <taxon>Citrus</taxon>
    </lineage>
</organism>
<name>A0A067EQY6_CITSI</name>